<evidence type="ECO:0000256" key="1">
    <source>
        <dbReference type="SAM" id="SignalP"/>
    </source>
</evidence>
<evidence type="ECO:0000313" key="2">
    <source>
        <dbReference type="EMBL" id="MBW77178.1"/>
    </source>
</evidence>
<proteinExistence type="predicted"/>
<name>A0A2M4DJ30_ANODA</name>
<organism evidence="2">
    <name type="scientific">Anopheles darlingi</name>
    <name type="common">Mosquito</name>
    <dbReference type="NCBI Taxonomy" id="43151"/>
    <lineage>
        <taxon>Eukaryota</taxon>
        <taxon>Metazoa</taxon>
        <taxon>Ecdysozoa</taxon>
        <taxon>Arthropoda</taxon>
        <taxon>Hexapoda</taxon>
        <taxon>Insecta</taxon>
        <taxon>Pterygota</taxon>
        <taxon>Neoptera</taxon>
        <taxon>Endopterygota</taxon>
        <taxon>Diptera</taxon>
        <taxon>Nematocera</taxon>
        <taxon>Culicoidea</taxon>
        <taxon>Culicidae</taxon>
        <taxon>Anophelinae</taxon>
        <taxon>Anopheles</taxon>
    </lineage>
</organism>
<feature type="signal peptide" evidence="1">
    <location>
        <begin position="1"/>
        <end position="18"/>
    </location>
</feature>
<keyword evidence="1" id="KW-0732">Signal</keyword>
<sequence length="79" mass="8015">MLVVVMLLVDKLLEVAAAAATAAAAAAGATADANVLSVTALVVTLFASRLLMSADGLVVVEEIVPDWFMIVVVPLPPVV</sequence>
<accession>A0A2M4DJ30</accession>
<protein>
    <submittedName>
        <fullName evidence="2">Putative secreted protein</fullName>
    </submittedName>
</protein>
<dbReference type="EMBL" id="GGFL01013000">
    <property type="protein sequence ID" value="MBW77178.1"/>
    <property type="molecule type" value="Transcribed_RNA"/>
</dbReference>
<dbReference type="AlphaFoldDB" id="A0A2M4DJ30"/>
<reference evidence="2" key="1">
    <citation type="submission" date="2018-01" db="EMBL/GenBank/DDBJ databases">
        <title>An insight into the sialome of Amazonian anophelines.</title>
        <authorList>
            <person name="Ribeiro J.M."/>
            <person name="Scarpassa V."/>
            <person name="Calvo E."/>
        </authorList>
    </citation>
    <scope>NUCLEOTIDE SEQUENCE</scope>
</reference>
<feature type="chain" id="PRO_5014882680" evidence="1">
    <location>
        <begin position="19"/>
        <end position="79"/>
    </location>
</feature>